<dbReference type="GO" id="GO:0032875">
    <property type="term" value="P:regulation of DNA endoreduplication"/>
    <property type="evidence" value="ECO:0007669"/>
    <property type="project" value="UniProtKB-ARBA"/>
</dbReference>
<dbReference type="PANTHER" id="PTHR45614">
    <property type="entry name" value="MYB PROTEIN-RELATED"/>
    <property type="match status" value="1"/>
</dbReference>
<dbReference type="GO" id="GO:0000978">
    <property type="term" value="F:RNA polymerase II cis-regulatory region sequence-specific DNA binding"/>
    <property type="evidence" value="ECO:0007669"/>
    <property type="project" value="TreeGrafter"/>
</dbReference>
<sequence>MQNMKKKNNNSGEEVPKQKERHIVTWSQQEDDILREQIRIHGTENWAIIASKFKDKTTRQCRRRWNTYLNSDFKKGGWSPEEDMLLCEAQKIFGNRWTEIAKVVSGRTDNAVKNRFSTLCKKRAKHEALSKENNTSYINPNNKRVVFQNGFNTDGLSETATSLKKMRRTHVSDLTENCNHGESLLRECGTTTQQMRPPFAVLIQNFHNEGHLPTQRHVNNIKEASNDAQKAASNNKTQGTFLKKDDPKIVALMQQAELLSSLAVKVNTENSDQSLENAWKVLQDFLSQTKGSDIYSFRLSNTDFQLENFRDLVEDLSSNEGSQPSWRQPDLYEESPGSSEYSTGSTLLSHTAGDLTEQSQSGLCALHHDGEAELQSTHMGEQDGNGEFENRVLSGATTNQEFSSPLQVTPLFRSLAAGIPSPKFSESERHFLLKTLGLESPSSNSSTNPSQPPPCKRALLHSL</sequence>
<feature type="region of interest" description="Disordered" evidence="6">
    <location>
        <begin position="1"/>
        <end position="21"/>
    </location>
</feature>
<evidence type="ECO:0000256" key="5">
    <source>
        <dbReference type="ARBA" id="ARBA00063045"/>
    </source>
</evidence>
<feature type="compositionally biased region" description="Low complexity" evidence="6">
    <location>
        <begin position="440"/>
        <end position="449"/>
    </location>
</feature>
<dbReference type="GO" id="GO:2000037">
    <property type="term" value="P:regulation of stomatal complex patterning"/>
    <property type="evidence" value="ECO:0007669"/>
    <property type="project" value="UniProtKB-ARBA"/>
</dbReference>
<dbReference type="AlphaFoldDB" id="A0A5J5AJZ5"/>
<evidence type="ECO:0000256" key="1">
    <source>
        <dbReference type="ARBA" id="ARBA00004123"/>
    </source>
</evidence>
<dbReference type="PROSITE" id="PS50090">
    <property type="entry name" value="MYB_LIKE"/>
    <property type="match status" value="2"/>
</dbReference>
<dbReference type="GO" id="GO:1902806">
    <property type="term" value="P:regulation of cell cycle G1/S phase transition"/>
    <property type="evidence" value="ECO:0007669"/>
    <property type="project" value="UniProtKB-ARBA"/>
</dbReference>
<dbReference type="PANTHER" id="PTHR45614:SF76">
    <property type="entry name" value="TRANSCRIPTION FACTOR MYB124"/>
    <property type="match status" value="1"/>
</dbReference>
<feature type="compositionally biased region" description="Polar residues" evidence="6">
    <location>
        <begin position="336"/>
        <end position="347"/>
    </location>
</feature>
<dbReference type="GO" id="GO:0010235">
    <property type="term" value="P:guard mother cell cytokinesis"/>
    <property type="evidence" value="ECO:0007669"/>
    <property type="project" value="UniProtKB-ARBA"/>
</dbReference>
<comment type="subunit">
    <text evidence="5">Interacts with RBR1.</text>
</comment>
<dbReference type="GO" id="GO:0033993">
    <property type="term" value="P:response to lipid"/>
    <property type="evidence" value="ECO:0007669"/>
    <property type="project" value="UniProtKB-ARBA"/>
</dbReference>
<dbReference type="GO" id="GO:0010444">
    <property type="term" value="P:guard mother cell differentiation"/>
    <property type="evidence" value="ECO:0007669"/>
    <property type="project" value="UniProtKB-ARBA"/>
</dbReference>
<feature type="region of interest" description="Disordered" evidence="6">
    <location>
        <begin position="316"/>
        <end position="347"/>
    </location>
</feature>
<evidence type="ECO:0000256" key="6">
    <source>
        <dbReference type="SAM" id="MobiDB-lite"/>
    </source>
</evidence>
<dbReference type="Pfam" id="PF13921">
    <property type="entry name" value="Myb_DNA-bind_6"/>
    <property type="match status" value="1"/>
</dbReference>
<dbReference type="InterPro" id="IPR017930">
    <property type="entry name" value="Myb_dom"/>
</dbReference>
<dbReference type="Gene3D" id="1.10.10.60">
    <property type="entry name" value="Homeodomain-like"/>
    <property type="match status" value="2"/>
</dbReference>
<dbReference type="GO" id="GO:1901333">
    <property type="term" value="P:positive regulation of lateral root development"/>
    <property type="evidence" value="ECO:0007669"/>
    <property type="project" value="UniProtKB-ARBA"/>
</dbReference>
<keyword evidence="4" id="KW-0539">Nucleus</keyword>
<dbReference type="GO" id="GO:0009554">
    <property type="term" value="P:megasporogenesis"/>
    <property type="evidence" value="ECO:0007669"/>
    <property type="project" value="UniProtKB-ARBA"/>
</dbReference>
<dbReference type="InterPro" id="IPR009057">
    <property type="entry name" value="Homeodomain-like_sf"/>
</dbReference>
<evidence type="ECO:0000256" key="4">
    <source>
        <dbReference type="ARBA" id="ARBA00023242"/>
    </source>
</evidence>
<feature type="domain" description="Myb-like" evidence="7">
    <location>
        <begin position="26"/>
        <end position="69"/>
    </location>
</feature>
<gene>
    <name evidence="9" type="ORF">F0562_033750</name>
</gene>
<dbReference type="SUPFAM" id="SSF46689">
    <property type="entry name" value="Homeodomain-like"/>
    <property type="match status" value="1"/>
</dbReference>
<dbReference type="GO" id="GO:0000981">
    <property type="term" value="F:DNA-binding transcription factor activity, RNA polymerase II-specific"/>
    <property type="evidence" value="ECO:0007669"/>
    <property type="project" value="TreeGrafter"/>
</dbReference>
<dbReference type="Proteomes" id="UP000325577">
    <property type="component" value="Linkage Group LG20"/>
</dbReference>
<feature type="domain" description="Myb-like" evidence="7">
    <location>
        <begin position="70"/>
        <end position="120"/>
    </location>
</feature>
<dbReference type="GO" id="GO:0009725">
    <property type="term" value="P:response to hormone"/>
    <property type="evidence" value="ECO:0007669"/>
    <property type="project" value="UniProtKB-ARBA"/>
</dbReference>
<proteinExistence type="predicted"/>
<dbReference type="InterPro" id="IPR001005">
    <property type="entry name" value="SANT/Myb"/>
</dbReference>
<comment type="subcellular location">
    <subcellularLocation>
        <location evidence="1">Nucleus</location>
    </subcellularLocation>
</comment>
<feature type="compositionally biased region" description="Polar residues" evidence="6">
    <location>
        <begin position="316"/>
        <end position="326"/>
    </location>
</feature>
<evidence type="ECO:0000259" key="8">
    <source>
        <dbReference type="PROSITE" id="PS51294"/>
    </source>
</evidence>
<accession>A0A5J5AJZ5</accession>
<name>A0A5J5AJZ5_9ASTE</name>
<dbReference type="GO" id="GO:0050891">
    <property type="term" value="P:multicellular organismal-level water homeostasis"/>
    <property type="evidence" value="ECO:0007669"/>
    <property type="project" value="UniProtKB-ARBA"/>
</dbReference>
<evidence type="ECO:0000313" key="9">
    <source>
        <dbReference type="EMBL" id="KAA8529451.1"/>
    </source>
</evidence>
<feature type="domain" description="HTH myb-type" evidence="8">
    <location>
        <begin position="70"/>
        <end position="124"/>
    </location>
</feature>
<feature type="region of interest" description="Disordered" evidence="6">
    <location>
        <begin position="435"/>
        <end position="463"/>
    </location>
</feature>
<organism evidence="9 10">
    <name type="scientific">Nyssa sinensis</name>
    <dbReference type="NCBI Taxonomy" id="561372"/>
    <lineage>
        <taxon>Eukaryota</taxon>
        <taxon>Viridiplantae</taxon>
        <taxon>Streptophyta</taxon>
        <taxon>Embryophyta</taxon>
        <taxon>Tracheophyta</taxon>
        <taxon>Spermatophyta</taxon>
        <taxon>Magnoliopsida</taxon>
        <taxon>eudicotyledons</taxon>
        <taxon>Gunneridae</taxon>
        <taxon>Pentapetalae</taxon>
        <taxon>asterids</taxon>
        <taxon>Cornales</taxon>
        <taxon>Nyssaceae</taxon>
        <taxon>Nyssa</taxon>
    </lineage>
</organism>
<keyword evidence="3" id="KW-0238">DNA-binding</keyword>
<keyword evidence="10" id="KW-1185">Reference proteome</keyword>
<feature type="domain" description="HTH myb-type" evidence="8">
    <location>
        <begin position="18"/>
        <end position="69"/>
    </location>
</feature>
<evidence type="ECO:0000259" key="7">
    <source>
        <dbReference type="PROSITE" id="PS50090"/>
    </source>
</evidence>
<dbReference type="PROSITE" id="PS51294">
    <property type="entry name" value="HTH_MYB"/>
    <property type="match status" value="2"/>
</dbReference>
<dbReference type="GO" id="GO:1901002">
    <property type="term" value="P:positive regulation of response to salt stress"/>
    <property type="evidence" value="ECO:0007669"/>
    <property type="project" value="UniProtKB-ARBA"/>
</dbReference>
<dbReference type="GO" id="GO:0010376">
    <property type="term" value="P:stomatal complex formation"/>
    <property type="evidence" value="ECO:0007669"/>
    <property type="project" value="UniProtKB-ARBA"/>
</dbReference>
<dbReference type="EMBL" id="CM018044">
    <property type="protein sequence ID" value="KAA8529451.1"/>
    <property type="molecule type" value="Genomic_DNA"/>
</dbReference>
<dbReference type="GO" id="GO:0010052">
    <property type="term" value="P:guard cell differentiation"/>
    <property type="evidence" value="ECO:0007669"/>
    <property type="project" value="UniProtKB-ARBA"/>
</dbReference>
<dbReference type="GO" id="GO:0009629">
    <property type="term" value="P:response to gravity"/>
    <property type="evidence" value="ECO:0007669"/>
    <property type="project" value="UniProtKB-ARBA"/>
</dbReference>
<evidence type="ECO:0000256" key="2">
    <source>
        <dbReference type="ARBA" id="ARBA00022737"/>
    </source>
</evidence>
<dbReference type="CDD" id="cd00167">
    <property type="entry name" value="SANT"/>
    <property type="match status" value="2"/>
</dbReference>
<dbReference type="SMART" id="SM00717">
    <property type="entry name" value="SANT"/>
    <property type="match status" value="2"/>
</dbReference>
<dbReference type="FunFam" id="1.10.10.60:FF:000355">
    <property type="entry name" value="Transcription factor MYB124"/>
    <property type="match status" value="1"/>
</dbReference>
<reference evidence="9 10" key="1">
    <citation type="submission" date="2019-09" db="EMBL/GenBank/DDBJ databases">
        <title>A chromosome-level genome assembly of the Chinese tupelo Nyssa sinensis.</title>
        <authorList>
            <person name="Yang X."/>
            <person name="Kang M."/>
            <person name="Yang Y."/>
            <person name="Xiong H."/>
            <person name="Wang M."/>
            <person name="Zhang Z."/>
            <person name="Wang Z."/>
            <person name="Wu H."/>
            <person name="Ma T."/>
            <person name="Liu J."/>
            <person name="Xi Z."/>
        </authorList>
    </citation>
    <scope>NUCLEOTIDE SEQUENCE [LARGE SCALE GENOMIC DNA]</scope>
    <source>
        <strain evidence="9">J267</strain>
        <tissue evidence="9">Leaf</tissue>
    </source>
</reference>
<protein>
    <submittedName>
        <fullName evidence="9">Uncharacterized protein</fullName>
    </submittedName>
</protein>
<evidence type="ECO:0000256" key="3">
    <source>
        <dbReference type="ARBA" id="ARBA00023125"/>
    </source>
</evidence>
<dbReference type="GO" id="GO:1902584">
    <property type="term" value="P:positive regulation of response to water deprivation"/>
    <property type="evidence" value="ECO:0007669"/>
    <property type="project" value="UniProtKB-ARBA"/>
</dbReference>
<evidence type="ECO:0000313" key="10">
    <source>
        <dbReference type="Proteomes" id="UP000325577"/>
    </source>
</evidence>
<dbReference type="GO" id="GO:0005634">
    <property type="term" value="C:nucleus"/>
    <property type="evidence" value="ECO:0007669"/>
    <property type="project" value="UniProtKB-SubCell"/>
</dbReference>
<dbReference type="InterPro" id="IPR050560">
    <property type="entry name" value="MYB_TF"/>
</dbReference>
<dbReference type="OrthoDB" id="2143914at2759"/>
<dbReference type="GO" id="GO:0048364">
    <property type="term" value="P:root development"/>
    <property type="evidence" value="ECO:0007669"/>
    <property type="project" value="UniProtKB-ARBA"/>
</dbReference>
<keyword evidence="2" id="KW-0677">Repeat</keyword>